<keyword evidence="6" id="KW-0206">Cytoskeleton</keyword>
<keyword evidence="4" id="KW-0479">Metal-binding</keyword>
<dbReference type="Gene3D" id="3.10.120.10">
    <property type="entry name" value="Cytochrome b5-like heme/steroid binding domain"/>
    <property type="match status" value="1"/>
</dbReference>
<dbReference type="PROSITE" id="PS50255">
    <property type="entry name" value="CYTOCHROME_B5_2"/>
    <property type="match status" value="1"/>
</dbReference>
<evidence type="ECO:0000256" key="4">
    <source>
        <dbReference type="ARBA" id="ARBA00022723"/>
    </source>
</evidence>
<gene>
    <name evidence="11" type="ORF">M427DRAFT_108219</name>
</gene>
<dbReference type="SUPFAM" id="SSF55856">
    <property type="entry name" value="Cytochrome b5-like heme/steroid binding domain"/>
    <property type="match status" value="1"/>
</dbReference>
<dbReference type="InterPro" id="IPR001199">
    <property type="entry name" value="Cyt_B5-like_heme/steroid-bd"/>
</dbReference>
<dbReference type="GO" id="GO:0005930">
    <property type="term" value="C:axoneme"/>
    <property type="evidence" value="ECO:0007669"/>
    <property type="project" value="UniProtKB-SubCell"/>
</dbReference>
<keyword evidence="2" id="KW-0963">Cytoplasm</keyword>
<protein>
    <recommendedName>
        <fullName evidence="8">Cytochrome b5 domain-containing protein 1</fullName>
    </recommendedName>
</protein>
<reference evidence="11 12" key="1">
    <citation type="journal article" date="2015" name="Genome Biol. Evol.">
        <title>Phylogenomic analyses indicate that early fungi evolved digesting cell walls of algal ancestors of land plants.</title>
        <authorList>
            <person name="Chang Y."/>
            <person name="Wang S."/>
            <person name="Sekimoto S."/>
            <person name="Aerts A.L."/>
            <person name="Choi C."/>
            <person name="Clum A."/>
            <person name="LaButti K.M."/>
            <person name="Lindquist E.A."/>
            <person name="Yee Ngan C."/>
            <person name="Ohm R.A."/>
            <person name="Salamov A.A."/>
            <person name="Grigoriev I.V."/>
            <person name="Spatafora J.W."/>
            <person name="Berbee M.L."/>
        </authorList>
    </citation>
    <scope>NUCLEOTIDE SEQUENCE [LARGE SCALE GENOMIC DNA]</scope>
    <source>
        <strain evidence="11 12">JEL478</strain>
    </source>
</reference>
<evidence type="ECO:0000259" key="10">
    <source>
        <dbReference type="PROSITE" id="PS50255"/>
    </source>
</evidence>
<dbReference type="Pfam" id="PF00173">
    <property type="entry name" value="Cyt-b5"/>
    <property type="match status" value="1"/>
</dbReference>
<name>A0A139AU53_GONPJ</name>
<dbReference type="EMBL" id="KQ965736">
    <property type="protein sequence ID" value="KXS20025.1"/>
    <property type="molecule type" value="Genomic_DNA"/>
</dbReference>
<keyword evidence="7" id="KW-0966">Cell projection</keyword>
<evidence type="ECO:0000256" key="8">
    <source>
        <dbReference type="ARBA" id="ARBA00040649"/>
    </source>
</evidence>
<proteinExistence type="predicted"/>
<evidence type="ECO:0000256" key="5">
    <source>
        <dbReference type="ARBA" id="ARBA00023004"/>
    </source>
</evidence>
<dbReference type="SMART" id="SM01117">
    <property type="entry name" value="Cyt-b5"/>
    <property type="match status" value="1"/>
</dbReference>
<feature type="domain" description="Cytochrome b5 heme-binding" evidence="10">
    <location>
        <begin position="10"/>
        <end position="128"/>
    </location>
</feature>
<dbReference type="AlphaFoldDB" id="A0A139AU53"/>
<dbReference type="OMA" id="DLTHFFH"/>
<evidence type="ECO:0000256" key="7">
    <source>
        <dbReference type="ARBA" id="ARBA00023273"/>
    </source>
</evidence>
<keyword evidence="12" id="KW-1185">Reference proteome</keyword>
<evidence type="ECO:0000256" key="9">
    <source>
        <dbReference type="ARBA" id="ARBA00046139"/>
    </source>
</evidence>
<accession>A0A139AU53</accession>
<organism evidence="11 12">
    <name type="scientific">Gonapodya prolifera (strain JEL478)</name>
    <name type="common">Monoblepharis prolifera</name>
    <dbReference type="NCBI Taxonomy" id="1344416"/>
    <lineage>
        <taxon>Eukaryota</taxon>
        <taxon>Fungi</taxon>
        <taxon>Fungi incertae sedis</taxon>
        <taxon>Chytridiomycota</taxon>
        <taxon>Chytridiomycota incertae sedis</taxon>
        <taxon>Monoblepharidomycetes</taxon>
        <taxon>Monoblepharidales</taxon>
        <taxon>Gonapodyaceae</taxon>
        <taxon>Gonapodya</taxon>
    </lineage>
</organism>
<dbReference type="InterPro" id="IPR036400">
    <property type="entry name" value="Cyt_B5-like_heme/steroid_sf"/>
</dbReference>
<comment type="subcellular location">
    <subcellularLocation>
        <location evidence="1">Cytoplasm</location>
        <location evidence="1">Cytoskeleton</location>
        <location evidence="1">Cilium axoneme</location>
    </subcellularLocation>
</comment>
<dbReference type="PANTHER" id="PTHR21281">
    <property type="entry name" value="CYTOCHROME B5 DOMAIN-CONTAINING PROTEIN 1"/>
    <property type="match status" value="1"/>
</dbReference>
<evidence type="ECO:0000313" key="12">
    <source>
        <dbReference type="Proteomes" id="UP000070544"/>
    </source>
</evidence>
<evidence type="ECO:0000313" key="11">
    <source>
        <dbReference type="EMBL" id="KXS20025.1"/>
    </source>
</evidence>
<dbReference type="STRING" id="1344416.A0A139AU53"/>
<sequence length="226" mass="25972">MERDSDKKKEKYISLNELADHNCLDDCWLSWLGDVYDITPILQRHKGDPLLVPILMNAGSDISDWFDNETGDPRLCVSPTTNLTTYHTPHGRFLHIPPDAPRSDFDIDSISKPWWQEARENYKVGRLCKRTRKLRILNALTGEEVVIEVCPPEPLNAIQDRYTRLHNSHAKSYTWKRLGQVLDMSATLDENGVRDDGERMDECGFVEQLEDVPGVILYFTDDLTVA</sequence>
<keyword evidence="5" id="KW-0408">Iron</keyword>
<dbReference type="InterPro" id="IPR052320">
    <property type="entry name" value="Cytochrome_b5_domain"/>
</dbReference>
<dbReference type="Proteomes" id="UP000070544">
    <property type="component" value="Unassembled WGS sequence"/>
</dbReference>
<evidence type="ECO:0000256" key="6">
    <source>
        <dbReference type="ARBA" id="ARBA00023212"/>
    </source>
</evidence>
<evidence type="ECO:0000256" key="3">
    <source>
        <dbReference type="ARBA" id="ARBA00022617"/>
    </source>
</evidence>
<evidence type="ECO:0000256" key="1">
    <source>
        <dbReference type="ARBA" id="ARBA00004430"/>
    </source>
</evidence>
<dbReference type="PANTHER" id="PTHR21281:SF0">
    <property type="entry name" value="CYTOCHROME B5 DOMAIN-CONTAINING PROTEIN 1"/>
    <property type="match status" value="1"/>
</dbReference>
<comment type="function">
    <text evidence="9">Radial spoke stalk protein that binds heme under oxidizing conditions. Required for the coordinated beating of multiple cilia maybe by functioning in a redox signaling pathway.</text>
</comment>
<dbReference type="GO" id="GO:0046872">
    <property type="term" value="F:metal ion binding"/>
    <property type="evidence" value="ECO:0007669"/>
    <property type="project" value="UniProtKB-KW"/>
</dbReference>
<keyword evidence="3" id="KW-0349">Heme</keyword>
<evidence type="ECO:0000256" key="2">
    <source>
        <dbReference type="ARBA" id="ARBA00022490"/>
    </source>
</evidence>
<dbReference type="OrthoDB" id="260091at2759"/>